<accession>A0ACC2DYT3</accession>
<evidence type="ECO:0000313" key="2">
    <source>
        <dbReference type="Proteomes" id="UP001162992"/>
    </source>
</evidence>
<name>A0ACC2DYT3_DIPCM</name>
<evidence type="ECO:0000313" key="1">
    <source>
        <dbReference type="EMBL" id="KAJ7559315.1"/>
    </source>
</evidence>
<comment type="caution">
    <text evidence="1">The sequence shown here is derived from an EMBL/GenBank/DDBJ whole genome shotgun (WGS) entry which is preliminary data.</text>
</comment>
<gene>
    <name evidence="1" type="ORF">O6H91_04G079200</name>
</gene>
<organism evidence="1 2">
    <name type="scientific">Diphasiastrum complanatum</name>
    <name type="common">Issler's clubmoss</name>
    <name type="synonym">Lycopodium complanatum</name>
    <dbReference type="NCBI Taxonomy" id="34168"/>
    <lineage>
        <taxon>Eukaryota</taxon>
        <taxon>Viridiplantae</taxon>
        <taxon>Streptophyta</taxon>
        <taxon>Embryophyta</taxon>
        <taxon>Tracheophyta</taxon>
        <taxon>Lycopodiopsida</taxon>
        <taxon>Lycopodiales</taxon>
        <taxon>Lycopodiaceae</taxon>
        <taxon>Lycopodioideae</taxon>
        <taxon>Diphasiastrum</taxon>
    </lineage>
</organism>
<keyword evidence="2" id="KW-1185">Reference proteome</keyword>
<sequence>MQFKSFDDFWVFYLTQHRKLSTRRWHCCGTSIAVLFIVAAAVVKWWCLLFAGVLVGYGFAWYSHFFVEGNRPATFGHPIWSFLCDFKMLGLTLIGGINKEIKRIESIE</sequence>
<protein>
    <submittedName>
        <fullName evidence="1">Uncharacterized protein</fullName>
    </submittedName>
</protein>
<dbReference type="EMBL" id="CM055095">
    <property type="protein sequence ID" value="KAJ7559315.1"/>
    <property type="molecule type" value="Genomic_DNA"/>
</dbReference>
<reference evidence="2" key="1">
    <citation type="journal article" date="2024" name="Proc. Natl. Acad. Sci. U.S.A.">
        <title>Extraordinary preservation of gene collinearity over three hundred million years revealed in homosporous lycophytes.</title>
        <authorList>
            <person name="Li C."/>
            <person name="Wickell D."/>
            <person name="Kuo L.Y."/>
            <person name="Chen X."/>
            <person name="Nie B."/>
            <person name="Liao X."/>
            <person name="Peng D."/>
            <person name="Ji J."/>
            <person name="Jenkins J."/>
            <person name="Williams M."/>
            <person name="Shu S."/>
            <person name="Plott C."/>
            <person name="Barry K."/>
            <person name="Rajasekar S."/>
            <person name="Grimwood J."/>
            <person name="Han X."/>
            <person name="Sun S."/>
            <person name="Hou Z."/>
            <person name="He W."/>
            <person name="Dai G."/>
            <person name="Sun C."/>
            <person name="Schmutz J."/>
            <person name="Leebens-Mack J.H."/>
            <person name="Li F.W."/>
            <person name="Wang L."/>
        </authorList>
    </citation>
    <scope>NUCLEOTIDE SEQUENCE [LARGE SCALE GENOMIC DNA]</scope>
    <source>
        <strain evidence="2">cv. PW_Plant_1</strain>
    </source>
</reference>
<dbReference type="Proteomes" id="UP001162992">
    <property type="component" value="Chromosome 4"/>
</dbReference>
<proteinExistence type="predicted"/>